<dbReference type="GO" id="GO:0005737">
    <property type="term" value="C:cytoplasm"/>
    <property type="evidence" value="ECO:0007669"/>
    <property type="project" value="UniProtKB-ARBA"/>
</dbReference>
<reference evidence="4" key="1">
    <citation type="journal article" date="2023" name="Commun. Biol.">
        <title>Genome analysis of Parmales, the sister group of diatoms, reveals the evolutionary specialization of diatoms from phago-mixotrophs to photoautotrophs.</title>
        <authorList>
            <person name="Ban H."/>
            <person name="Sato S."/>
            <person name="Yoshikawa S."/>
            <person name="Yamada K."/>
            <person name="Nakamura Y."/>
            <person name="Ichinomiya M."/>
            <person name="Sato N."/>
            <person name="Blanc-Mathieu R."/>
            <person name="Endo H."/>
            <person name="Kuwata A."/>
            <person name="Ogata H."/>
        </authorList>
    </citation>
    <scope>NUCLEOTIDE SEQUENCE [LARGE SCALE GENOMIC DNA]</scope>
    <source>
        <strain evidence="4">NIES 3701</strain>
    </source>
</reference>
<sequence>MKLSNVLTALTVGYAAASTCSDLPKKPNFLKQEETARWMAHVMDWGVLSTISTMNNTLAAPFGNPYSFVDGGCGGDKSTGSIYFYASGMDQSMIDIESNPEVSFALSEASLNGDDDLEQKACVVGPSGDPENPPCARAVFNGALSKLDNDSEEYTTIQEAFFERHASMADWPTDHSWFIGKVEIDNIWLIDIYGGAKTLDMDKYFKVSL</sequence>
<dbReference type="OrthoDB" id="46836at2759"/>
<feature type="domain" description="CREG-like beta-barrel" evidence="2">
    <location>
        <begin position="31"/>
        <end position="206"/>
    </location>
</feature>
<keyword evidence="4" id="KW-1185">Reference proteome</keyword>
<feature type="chain" id="PRO_5040898489" description="CREG-like beta-barrel domain-containing protein" evidence="1">
    <location>
        <begin position="18"/>
        <end position="209"/>
    </location>
</feature>
<evidence type="ECO:0000313" key="4">
    <source>
        <dbReference type="Proteomes" id="UP001165085"/>
    </source>
</evidence>
<evidence type="ECO:0000256" key="1">
    <source>
        <dbReference type="SAM" id="SignalP"/>
    </source>
</evidence>
<dbReference type="InterPro" id="IPR055343">
    <property type="entry name" value="CREG_beta-barrel"/>
</dbReference>
<dbReference type="Gene3D" id="2.30.110.10">
    <property type="entry name" value="Electron Transport, Fmn-binding Protein, Chain A"/>
    <property type="match status" value="1"/>
</dbReference>
<dbReference type="AlphaFoldDB" id="A0A9W7F081"/>
<dbReference type="PANTHER" id="PTHR13343">
    <property type="entry name" value="CREG1 PROTEIN"/>
    <property type="match status" value="1"/>
</dbReference>
<name>A0A9W7F081_9STRA</name>
<gene>
    <name evidence="3" type="ORF">TrST_g13392</name>
</gene>
<evidence type="ECO:0000313" key="3">
    <source>
        <dbReference type="EMBL" id="GMH96842.1"/>
    </source>
</evidence>
<feature type="signal peptide" evidence="1">
    <location>
        <begin position="1"/>
        <end position="17"/>
    </location>
</feature>
<accession>A0A9W7F081</accession>
<dbReference type="Pfam" id="PF13883">
    <property type="entry name" value="CREG_beta-barrel"/>
    <property type="match status" value="1"/>
</dbReference>
<dbReference type="PANTHER" id="PTHR13343:SF17">
    <property type="entry name" value="CELLULAR REPRESSOR OF E1A-STIMULATED GENES, ISOFORM A"/>
    <property type="match status" value="1"/>
</dbReference>
<protein>
    <recommendedName>
        <fullName evidence="2">CREG-like beta-barrel domain-containing protein</fullName>
    </recommendedName>
</protein>
<organism evidence="3 4">
    <name type="scientific">Triparma strigata</name>
    <dbReference type="NCBI Taxonomy" id="1606541"/>
    <lineage>
        <taxon>Eukaryota</taxon>
        <taxon>Sar</taxon>
        <taxon>Stramenopiles</taxon>
        <taxon>Ochrophyta</taxon>
        <taxon>Bolidophyceae</taxon>
        <taxon>Parmales</taxon>
        <taxon>Triparmaceae</taxon>
        <taxon>Triparma</taxon>
    </lineage>
</organism>
<dbReference type="InterPro" id="IPR012349">
    <property type="entry name" value="Split_barrel_FMN-bd"/>
</dbReference>
<keyword evidence="1" id="KW-0732">Signal</keyword>
<comment type="caution">
    <text evidence="3">The sequence shown here is derived from an EMBL/GenBank/DDBJ whole genome shotgun (WGS) entry which is preliminary data.</text>
</comment>
<proteinExistence type="predicted"/>
<dbReference type="EMBL" id="BRXY01000476">
    <property type="protein sequence ID" value="GMH96842.1"/>
    <property type="molecule type" value="Genomic_DNA"/>
</dbReference>
<dbReference type="Proteomes" id="UP001165085">
    <property type="component" value="Unassembled WGS sequence"/>
</dbReference>
<evidence type="ECO:0000259" key="2">
    <source>
        <dbReference type="Pfam" id="PF13883"/>
    </source>
</evidence>
<dbReference type="SUPFAM" id="SSF50475">
    <property type="entry name" value="FMN-binding split barrel"/>
    <property type="match status" value="1"/>
</dbReference>